<feature type="signal peptide" evidence="1">
    <location>
        <begin position="1"/>
        <end position="22"/>
    </location>
</feature>
<keyword evidence="1" id="KW-0732">Signal</keyword>
<dbReference type="EMBL" id="JBHSBL010000018">
    <property type="protein sequence ID" value="MFC4067812.1"/>
    <property type="molecule type" value="Genomic_DNA"/>
</dbReference>
<evidence type="ECO:0000313" key="3">
    <source>
        <dbReference type="Proteomes" id="UP001595867"/>
    </source>
</evidence>
<name>A0ABV8IXR9_9ACTN</name>
<comment type="caution">
    <text evidence="2">The sequence shown here is derived from an EMBL/GenBank/DDBJ whole genome shotgun (WGS) entry which is preliminary data.</text>
</comment>
<evidence type="ECO:0000256" key="1">
    <source>
        <dbReference type="SAM" id="SignalP"/>
    </source>
</evidence>
<gene>
    <name evidence="2" type="ORF">ACFO0C_22990</name>
</gene>
<feature type="chain" id="PRO_5045849040" evidence="1">
    <location>
        <begin position="23"/>
        <end position="135"/>
    </location>
</feature>
<accession>A0ABV8IXR9</accession>
<sequence>MRVTVLSAVVLACGAVPASASASPAGRVTIDLVAGAGNHRNTASVTYKQVDGTANAFRILTVLANSSEPDCVGVEWNDPRSDDGWKSLISEMPCHGNTLLENPGTLIKAPEGHPIKVRLAGYHTPGLAHKDIARL</sequence>
<reference evidence="3" key="1">
    <citation type="journal article" date="2019" name="Int. J. Syst. Evol. Microbiol.">
        <title>The Global Catalogue of Microorganisms (GCM) 10K type strain sequencing project: providing services to taxonomists for standard genome sequencing and annotation.</title>
        <authorList>
            <consortium name="The Broad Institute Genomics Platform"/>
            <consortium name="The Broad Institute Genome Sequencing Center for Infectious Disease"/>
            <person name="Wu L."/>
            <person name="Ma J."/>
        </authorList>
    </citation>
    <scope>NUCLEOTIDE SEQUENCE [LARGE SCALE GENOMIC DNA]</scope>
    <source>
        <strain evidence="3">TBRC 5832</strain>
    </source>
</reference>
<keyword evidence="3" id="KW-1185">Reference proteome</keyword>
<organism evidence="2 3">
    <name type="scientific">Actinoplanes subglobosus</name>
    <dbReference type="NCBI Taxonomy" id="1547892"/>
    <lineage>
        <taxon>Bacteria</taxon>
        <taxon>Bacillati</taxon>
        <taxon>Actinomycetota</taxon>
        <taxon>Actinomycetes</taxon>
        <taxon>Micromonosporales</taxon>
        <taxon>Micromonosporaceae</taxon>
        <taxon>Actinoplanes</taxon>
    </lineage>
</organism>
<protein>
    <submittedName>
        <fullName evidence="2">Uncharacterized protein</fullName>
    </submittedName>
</protein>
<dbReference type="Proteomes" id="UP001595867">
    <property type="component" value="Unassembled WGS sequence"/>
</dbReference>
<proteinExistence type="predicted"/>
<dbReference type="RefSeq" id="WP_378068727.1">
    <property type="nucleotide sequence ID" value="NZ_JBHSBL010000018.1"/>
</dbReference>
<evidence type="ECO:0000313" key="2">
    <source>
        <dbReference type="EMBL" id="MFC4067812.1"/>
    </source>
</evidence>